<evidence type="ECO:0000313" key="1">
    <source>
        <dbReference type="EMBL" id="CEG44222.1"/>
    </source>
</evidence>
<reference evidence="2" key="1">
    <citation type="submission" date="2014-09" db="EMBL/GenBank/DDBJ databases">
        <authorList>
            <person name="Sharma Rahul"/>
            <person name="Thines Marco"/>
        </authorList>
    </citation>
    <scope>NUCLEOTIDE SEQUENCE [LARGE SCALE GENOMIC DNA]</scope>
</reference>
<sequence>MSPLAHARRSPIWWLKIGASKPEGNSGMVTCARRAAKVVANVLKDGLKNSGAD</sequence>
<dbReference type="GeneID" id="36409536"/>
<proteinExistence type="predicted"/>
<dbReference type="EMBL" id="CCYD01000852">
    <property type="protein sequence ID" value="CEG44222.1"/>
    <property type="molecule type" value="Genomic_DNA"/>
</dbReference>
<evidence type="ECO:0000313" key="2">
    <source>
        <dbReference type="Proteomes" id="UP000054928"/>
    </source>
</evidence>
<dbReference type="Proteomes" id="UP000054928">
    <property type="component" value="Unassembled WGS sequence"/>
</dbReference>
<keyword evidence="2" id="KW-1185">Reference proteome</keyword>
<dbReference type="AlphaFoldDB" id="A0A0P1ASN2"/>
<accession>A0A0P1ASN2</accession>
<organism evidence="1 2">
    <name type="scientific">Plasmopara halstedii</name>
    <name type="common">Downy mildew of sunflower</name>
    <dbReference type="NCBI Taxonomy" id="4781"/>
    <lineage>
        <taxon>Eukaryota</taxon>
        <taxon>Sar</taxon>
        <taxon>Stramenopiles</taxon>
        <taxon>Oomycota</taxon>
        <taxon>Peronosporomycetes</taxon>
        <taxon>Peronosporales</taxon>
        <taxon>Peronosporaceae</taxon>
        <taxon>Plasmopara</taxon>
    </lineage>
</organism>
<name>A0A0P1ASN2_PLAHL</name>
<protein>
    <submittedName>
        <fullName evidence="1">Uncharacterized protein</fullName>
    </submittedName>
</protein>
<dbReference type="RefSeq" id="XP_024580591.1">
    <property type="nucleotide sequence ID" value="XM_024730300.1"/>
</dbReference>